<evidence type="ECO:0000256" key="5">
    <source>
        <dbReference type="ARBA" id="ARBA00025770"/>
    </source>
</evidence>
<dbReference type="PANTHER" id="PTHR12056">
    <property type="entry name" value="DNA-DIRECTED RNA POLYMERASES I, II, AND III"/>
    <property type="match status" value="1"/>
</dbReference>
<dbReference type="SUPFAM" id="SSF63393">
    <property type="entry name" value="RNA polymerase subunits"/>
    <property type="match status" value="1"/>
</dbReference>
<dbReference type="SMART" id="SM00659">
    <property type="entry name" value="RPOLCX"/>
    <property type="match status" value="1"/>
</dbReference>
<dbReference type="EMBL" id="JAWCUI010000083">
    <property type="protein sequence ID" value="KAL1888904.1"/>
    <property type="molecule type" value="Genomic_DNA"/>
</dbReference>
<evidence type="ECO:0000256" key="6">
    <source>
        <dbReference type="SAM" id="MobiDB-lite"/>
    </source>
</evidence>
<accession>A0ABR3YND5</accession>
<dbReference type="InterPro" id="IPR006591">
    <property type="entry name" value="RNAP_P/RPABC4"/>
</dbReference>
<comment type="similarity">
    <text evidence="5">Belongs to the archaeal Rpo12/eukaryotic RPC10 RNA polymerase subunit family.</text>
</comment>
<proteinExistence type="inferred from homology"/>
<keyword evidence="8" id="KW-1185">Reference proteome</keyword>
<feature type="region of interest" description="Disordered" evidence="6">
    <location>
        <begin position="1"/>
        <end position="20"/>
    </location>
</feature>
<evidence type="ECO:0000256" key="3">
    <source>
        <dbReference type="ARBA" id="ARBA00022833"/>
    </source>
</evidence>
<keyword evidence="7" id="KW-0240">DNA-directed RNA polymerase</keyword>
<evidence type="ECO:0000256" key="4">
    <source>
        <dbReference type="ARBA" id="ARBA00023242"/>
    </source>
</evidence>
<organism evidence="7 8">
    <name type="scientific">Sporothrix stenoceras</name>
    <dbReference type="NCBI Taxonomy" id="5173"/>
    <lineage>
        <taxon>Eukaryota</taxon>
        <taxon>Fungi</taxon>
        <taxon>Dikarya</taxon>
        <taxon>Ascomycota</taxon>
        <taxon>Pezizomycotina</taxon>
        <taxon>Sordariomycetes</taxon>
        <taxon>Sordariomycetidae</taxon>
        <taxon>Ophiostomatales</taxon>
        <taxon>Ophiostomataceae</taxon>
        <taxon>Sporothrix</taxon>
    </lineage>
</organism>
<keyword evidence="7" id="KW-0804">Transcription</keyword>
<evidence type="ECO:0000313" key="7">
    <source>
        <dbReference type="EMBL" id="KAL1888904.1"/>
    </source>
</evidence>
<keyword evidence="2" id="KW-0479">Metal-binding</keyword>
<evidence type="ECO:0000256" key="2">
    <source>
        <dbReference type="ARBA" id="ARBA00022723"/>
    </source>
</evidence>
<name>A0ABR3YND5_9PEZI</name>
<evidence type="ECO:0000256" key="1">
    <source>
        <dbReference type="ARBA" id="ARBA00004123"/>
    </source>
</evidence>
<dbReference type="Proteomes" id="UP001583186">
    <property type="component" value="Unassembled WGS sequence"/>
</dbReference>
<comment type="caution">
    <text evidence="7">The sequence shown here is derived from an EMBL/GenBank/DDBJ whole genome shotgun (WGS) entry which is preliminary data.</text>
</comment>
<sequence>MASREQYVVPTANSQTSAAPKAYESGAEGAQMNYLCADCGIKNTLRRTDPIRCKECGGRVLYKQRTKS</sequence>
<keyword evidence="3" id="KW-0862">Zinc</keyword>
<evidence type="ECO:0000313" key="8">
    <source>
        <dbReference type="Proteomes" id="UP001583186"/>
    </source>
</evidence>
<dbReference type="Gene3D" id="2.20.28.30">
    <property type="entry name" value="RNA polymerase ii, chain L"/>
    <property type="match status" value="1"/>
</dbReference>
<dbReference type="InterPro" id="IPR029040">
    <property type="entry name" value="RPABC4/Spt4"/>
</dbReference>
<keyword evidence="4" id="KW-0539">Nucleus</keyword>
<dbReference type="PANTHER" id="PTHR12056:SF2">
    <property type="entry name" value="GEO11084P1"/>
    <property type="match status" value="1"/>
</dbReference>
<reference evidence="7 8" key="1">
    <citation type="journal article" date="2024" name="IMA Fungus">
        <title>IMA Genome - F19 : A genome assembly and annotation guide to empower mycologists, including annotated draft genome sequences of Ceratocystis pirilliformis, Diaporthe australafricana, Fusarium ophioides, Paecilomyces lecythidis, and Sporothrix stenoceras.</title>
        <authorList>
            <person name="Aylward J."/>
            <person name="Wilson A.M."/>
            <person name="Visagie C.M."/>
            <person name="Spraker J."/>
            <person name="Barnes I."/>
            <person name="Buitendag C."/>
            <person name="Ceriani C."/>
            <person name="Del Mar Angel L."/>
            <person name="du Plessis D."/>
            <person name="Fuchs T."/>
            <person name="Gasser K."/>
            <person name="Kramer D."/>
            <person name="Li W."/>
            <person name="Munsamy K."/>
            <person name="Piso A."/>
            <person name="Price J.L."/>
            <person name="Sonnekus B."/>
            <person name="Thomas C."/>
            <person name="van der Nest A."/>
            <person name="van Dijk A."/>
            <person name="van Heerden A."/>
            <person name="van Vuuren N."/>
            <person name="Yilmaz N."/>
            <person name="Duong T.A."/>
            <person name="van der Merwe N.A."/>
            <person name="Wingfield M.J."/>
            <person name="Wingfield B.D."/>
        </authorList>
    </citation>
    <scope>NUCLEOTIDE SEQUENCE [LARGE SCALE GENOMIC DNA]</scope>
    <source>
        <strain evidence="7 8">CMW 5346</strain>
    </source>
</reference>
<dbReference type="GO" id="GO:0000428">
    <property type="term" value="C:DNA-directed RNA polymerase complex"/>
    <property type="evidence" value="ECO:0007669"/>
    <property type="project" value="UniProtKB-KW"/>
</dbReference>
<dbReference type="InterPro" id="IPR039747">
    <property type="entry name" value="RPABC4"/>
</dbReference>
<protein>
    <submittedName>
        <fullName evidence="7">DNA-directed RNA polymerase core subunit rpc10</fullName>
    </submittedName>
</protein>
<dbReference type="Pfam" id="PF03604">
    <property type="entry name" value="Zn_ribbon_RPAB4"/>
    <property type="match status" value="1"/>
</dbReference>
<gene>
    <name evidence="7" type="primary">RPC10</name>
    <name evidence="7" type="ORF">Sste5346_009288</name>
</gene>
<comment type="subcellular location">
    <subcellularLocation>
        <location evidence="1">Nucleus</location>
    </subcellularLocation>
</comment>